<evidence type="ECO:0000259" key="5">
    <source>
        <dbReference type="PROSITE" id="PS50070"/>
    </source>
</evidence>
<feature type="disulfide bond" evidence="3">
    <location>
        <begin position="104"/>
        <end position="143"/>
    </location>
</feature>
<feature type="domain" description="Kringle" evidence="5">
    <location>
        <begin position="87"/>
        <end position="160"/>
    </location>
</feature>
<dbReference type="Gene3D" id="2.40.20.10">
    <property type="entry name" value="Plasminogen Kringle 4"/>
    <property type="match status" value="1"/>
</dbReference>
<proteinExistence type="predicted"/>
<dbReference type="InterPro" id="IPR038178">
    <property type="entry name" value="Kringle_sf"/>
</dbReference>
<protein>
    <recommendedName>
        <fullName evidence="5">Kringle domain-containing protein</fullName>
    </recommendedName>
</protein>
<dbReference type="SMART" id="SM00130">
    <property type="entry name" value="KR"/>
    <property type="match status" value="1"/>
</dbReference>
<dbReference type="EMBL" id="JBJQND010000001">
    <property type="protein sequence ID" value="KAL3890061.1"/>
    <property type="molecule type" value="Genomic_DNA"/>
</dbReference>
<feature type="signal peptide" evidence="4">
    <location>
        <begin position="1"/>
        <end position="22"/>
    </location>
</feature>
<keyword evidence="1 3" id="KW-0420">Kringle</keyword>
<dbReference type="PROSITE" id="PS50070">
    <property type="entry name" value="KRINGLE_2"/>
    <property type="match status" value="1"/>
</dbReference>
<dbReference type="Pfam" id="PF00051">
    <property type="entry name" value="Kringle"/>
    <property type="match status" value="1"/>
</dbReference>
<keyword evidence="7" id="KW-1185">Reference proteome</keyword>
<dbReference type="InterPro" id="IPR013806">
    <property type="entry name" value="Kringle-like"/>
</dbReference>
<comment type="caution">
    <text evidence="3">Lacks conserved residue(s) required for the propagation of feature annotation.</text>
</comment>
<name>A0ABD3XV36_SINWO</name>
<gene>
    <name evidence="6" type="ORF">ACJMK2_002358</name>
</gene>
<keyword evidence="4" id="KW-0732">Signal</keyword>
<evidence type="ECO:0000256" key="1">
    <source>
        <dbReference type="ARBA" id="ARBA00022572"/>
    </source>
</evidence>
<dbReference type="Proteomes" id="UP001634394">
    <property type="component" value="Unassembled WGS sequence"/>
</dbReference>
<dbReference type="SUPFAM" id="SSF57440">
    <property type="entry name" value="Kringle-like"/>
    <property type="match status" value="1"/>
</dbReference>
<dbReference type="PRINTS" id="PR00018">
    <property type="entry name" value="KRINGLE"/>
</dbReference>
<dbReference type="InterPro" id="IPR000001">
    <property type="entry name" value="Kringle"/>
</dbReference>
<keyword evidence="2 3" id="KW-1015">Disulfide bond</keyword>
<organism evidence="6 7">
    <name type="scientific">Sinanodonta woodiana</name>
    <name type="common">Chinese pond mussel</name>
    <name type="synonym">Anodonta woodiana</name>
    <dbReference type="NCBI Taxonomy" id="1069815"/>
    <lineage>
        <taxon>Eukaryota</taxon>
        <taxon>Metazoa</taxon>
        <taxon>Spiralia</taxon>
        <taxon>Lophotrochozoa</taxon>
        <taxon>Mollusca</taxon>
        <taxon>Bivalvia</taxon>
        <taxon>Autobranchia</taxon>
        <taxon>Heteroconchia</taxon>
        <taxon>Palaeoheterodonta</taxon>
        <taxon>Unionida</taxon>
        <taxon>Unionoidea</taxon>
        <taxon>Unionidae</taxon>
        <taxon>Unioninae</taxon>
        <taxon>Sinanodonta</taxon>
    </lineage>
</organism>
<dbReference type="AlphaFoldDB" id="A0ABD3XV36"/>
<dbReference type="InterPro" id="IPR050759">
    <property type="entry name" value="Serine_protease_kringle"/>
</dbReference>
<evidence type="ECO:0000256" key="4">
    <source>
        <dbReference type="SAM" id="SignalP"/>
    </source>
</evidence>
<feature type="disulfide bond" evidence="3">
    <location>
        <begin position="132"/>
        <end position="155"/>
    </location>
</feature>
<reference evidence="6 7" key="1">
    <citation type="submission" date="2024-11" db="EMBL/GenBank/DDBJ databases">
        <title>Chromosome-level genome assembly of the freshwater bivalve Anodonta woodiana.</title>
        <authorList>
            <person name="Chen X."/>
        </authorList>
    </citation>
    <scope>NUCLEOTIDE SEQUENCE [LARGE SCALE GENOMIC DNA]</scope>
    <source>
        <strain evidence="6">MN2024</strain>
        <tissue evidence="6">Gills</tissue>
    </source>
</reference>
<evidence type="ECO:0000256" key="3">
    <source>
        <dbReference type="PROSITE-ProRule" id="PRU00121"/>
    </source>
</evidence>
<evidence type="ECO:0000313" key="7">
    <source>
        <dbReference type="Proteomes" id="UP001634394"/>
    </source>
</evidence>
<comment type="caution">
    <text evidence="6">The sequence shown here is derived from an EMBL/GenBank/DDBJ whole genome shotgun (WGS) entry which is preliminary data.</text>
</comment>
<sequence length="163" mass="18234">MNIRNILVYICSLVFTITSVGATEVLSRTEARTNLAKRFVKILEAEIQTCVTIASTSCKKELMVSQLGVVKETLHEFEVELTDCFINSQEYTGKRNTTISGRVCQHWNSSIPHEHAHYNFPDDSVDDAANYCRDPVGSGTLWCLTMDPNKRSEDCSVPHCGSL</sequence>
<feature type="chain" id="PRO_5044864665" description="Kringle domain-containing protein" evidence="4">
    <location>
        <begin position="23"/>
        <end position="163"/>
    </location>
</feature>
<dbReference type="PANTHER" id="PTHR24261:SF13">
    <property type="entry name" value="PLASMINOGEN"/>
    <property type="match status" value="1"/>
</dbReference>
<accession>A0ABD3XV36</accession>
<evidence type="ECO:0000313" key="6">
    <source>
        <dbReference type="EMBL" id="KAL3890061.1"/>
    </source>
</evidence>
<dbReference type="PANTHER" id="PTHR24261">
    <property type="entry name" value="PLASMINOGEN-RELATED"/>
    <property type="match status" value="1"/>
</dbReference>
<evidence type="ECO:0000256" key="2">
    <source>
        <dbReference type="ARBA" id="ARBA00023157"/>
    </source>
</evidence>